<feature type="domain" description="PhoD-like phosphatase metallophosphatase" evidence="1">
    <location>
        <begin position="159"/>
        <end position="490"/>
    </location>
</feature>
<sequence>METSRRVLLKGGLVAAGVTFLPGMTGPPLDLRPTAAAVTPFDNPFSLGVASGDPSPDGFVLWTRLAQLPLDDDGLGGMGQTVREVEWQVATDPVFRRVVRRGRTRTGPAQGHAIHLEPSGLQPDRDHWYRFRLGRHLSPVGHTRTAPRPDSAPAALAVAYASCAQWEHGWFTAYRRMAEDEPDLVLHLGDYLYEYDPGFEPPASGTVRHHQGPETVTLADYRRRHAQYKTDEDLQLLHATAPWVAVFDDHEVSDNWADESPGTTTRRDGFGERRAAALRAYWENMPLRRSAFPQGPDMRANRRFQWGGLATFHMLDTRQYRDRQACGDGMGTCDETWEPDRSILGTSQEAWVDEGLRTSTATWDVLGQQVPFGRLELSPVEIGRLSMDTWDGYPSCRDRVLDSMAQAANPVVLTGDVHDSFATEVWRDHEDPASVAVPEIICTSVSSNGDGEDTPDGSFRYARTNPQVKFWNELRGYVNLTFTPDRLGVDYRNLPYVHEPGAPVFTRASFAVEAGSPLLHETGAHPLAGS</sequence>
<dbReference type="SUPFAM" id="SSF56300">
    <property type="entry name" value="Metallo-dependent phosphatases"/>
    <property type="match status" value="1"/>
</dbReference>
<dbReference type="InterPro" id="IPR052900">
    <property type="entry name" value="Phospholipid_Metab_Enz"/>
</dbReference>
<protein>
    <submittedName>
        <fullName evidence="3">Alkaline phosphatase</fullName>
    </submittedName>
</protein>
<feature type="domain" description="Phospholipase D N-terminal" evidence="2">
    <location>
        <begin position="47"/>
        <end position="145"/>
    </location>
</feature>
<dbReference type="PROSITE" id="PS51318">
    <property type="entry name" value="TAT"/>
    <property type="match status" value="1"/>
</dbReference>
<reference evidence="3 4" key="1">
    <citation type="submission" date="2019-01" db="EMBL/GenBank/DDBJ databases">
        <title>Novel species of Nocardioides.</title>
        <authorList>
            <person name="Liu Q."/>
            <person name="Xin Y.-H."/>
        </authorList>
    </citation>
    <scope>NUCLEOTIDE SEQUENCE [LARGE SCALE GENOMIC DNA]</scope>
    <source>
        <strain evidence="3 4">CGMCC 4.6882</strain>
    </source>
</reference>
<keyword evidence="4" id="KW-1185">Reference proteome</keyword>
<name>A0A4Q2S4A9_9ACTN</name>
<dbReference type="EMBL" id="SDWT01000001">
    <property type="protein sequence ID" value="RYB95285.1"/>
    <property type="molecule type" value="Genomic_DNA"/>
</dbReference>
<dbReference type="InterPro" id="IPR038607">
    <property type="entry name" value="PhoD-like_sf"/>
</dbReference>
<dbReference type="PANTHER" id="PTHR43606:SF2">
    <property type="entry name" value="ALKALINE PHOSPHATASE FAMILY PROTEIN (AFU_ORTHOLOGUE AFUA_5G03860)"/>
    <property type="match status" value="1"/>
</dbReference>
<dbReference type="InterPro" id="IPR029052">
    <property type="entry name" value="Metallo-depent_PP-like"/>
</dbReference>
<accession>A0A4Q2S4A9</accession>
<evidence type="ECO:0000259" key="1">
    <source>
        <dbReference type="Pfam" id="PF09423"/>
    </source>
</evidence>
<dbReference type="InterPro" id="IPR006311">
    <property type="entry name" value="TAT_signal"/>
</dbReference>
<dbReference type="PANTHER" id="PTHR43606">
    <property type="entry name" value="PHOSPHATASE, PUTATIVE (AFU_ORTHOLOGUE AFUA_6G08710)-RELATED"/>
    <property type="match status" value="1"/>
</dbReference>
<evidence type="ECO:0000313" key="3">
    <source>
        <dbReference type="EMBL" id="RYB95285.1"/>
    </source>
</evidence>
<dbReference type="AlphaFoldDB" id="A0A4Q2S4A9"/>
<dbReference type="Proteomes" id="UP000294071">
    <property type="component" value="Unassembled WGS sequence"/>
</dbReference>
<comment type="caution">
    <text evidence="3">The sequence shown here is derived from an EMBL/GenBank/DDBJ whole genome shotgun (WGS) entry which is preliminary data.</text>
</comment>
<dbReference type="RefSeq" id="WP_129400625.1">
    <property type="nucleotide sequence ID" value="NZ_SDWT01000001.1"/>
</dbReference>
<dbReference type="OrthoDB" id="327733at2"/>
<dbReference type="Gene3D" id="3.60.21.70">
    <property type="entry name" value="PhoD-like phosphatase"/>
    <property type="match status" value="1"/>
</dbReference>
<dbReference type="CDD" id="cd07389">
    <property type="entry name" value="MPP_PhoD"/>
    <property type="match status" value="1"/>
</dbReference>
<evidence type="ECO:0000259" key="2">
    <source>
        <dbReference type="Pfam" id="PF16655"/>
    </source>
</evidence>
<dbReference type="InterPro" id="IPR032093">
    <property type="entry name" value="PhoD_N"/>
</dbReference>
<dbReference type="InterPro" id="IPR018946">
    <property type="entry name" value="PhoD-like_MPP"/>
</dbReference>
<dbReference type="Pfam" id="PF16655">
    <property type="entry name" value="PhoD_N"/>
    <property type="match status" value="1"/>
</dbReference>
<gene>
    <name evidence="3" type="ORF">EUA93_13625</name>
</gene>
<proteinExistence type="predicted"/>
<evidence type="ECO:0000313" key="4">
    <source>
        <dbReference type="Proteomes" id="UP000294071"/>
    </source>
</evidence>
<dbReference type="Pfam" id="PF09423">
    <property type="entry name" value="PhoD"/>
    <property type="match status" value="1"/>
</dbReference>
<organism evidence="3 4">
    <name type="scientific">Nocardioides oleivorans</name>
    <dbReference type="NCBI Taxonomy" id="273676"/>
    <lineage>
        <taxon>Bacteria</taxon>
        <taxon>Bacillati</taxon>
        <taxon>Actinomycetota</taxon>
        <taxon>Actinomycetes</taxon>
        <taxon>Propionibacteriales</taxon>
        <taxon>Nocardioidaceae</taxon>
        <taxon>Nocardioides</taxon>
    </lineage>
</organism>
<dbReference type="Gene3D" id="2.60.40.380">
    <property type="entry name" value="Purple acid phosphatase-like, N-terminal"/>
    <property type="match status" value="1"/>
</dbReference>